<keyword evidence="4" id="KW-1185">Reference proteome</keyword>
<dbReference type="InterPro" id="IPR050523">
    <property type="entry name" value="AKR_Detox_Biosynth"/>
</dbReference>
<dbReference type="EMBL" id="CP025746">
    <property type="protein sequence ID" value="QAA34345.1"/>
    <property type="molecule type" value="Genomic_DNA"/>
</dbReference>
<accession>A0A410DZ62</accession>
<feature type="domain" description="NADP-dependent oxidoreductase" evidence="2">
    <location>
        <begin position="15"/>
        <end position="309"/>
    </location>
</feature>
<organism evidence="3 4">
    <name type="scientific">Clostridium manihotivorum</name>
    <dbReference type="NCBI Taxonomy" id="2320868"/>
    <lineage>
        <taxon>Bacteria</taxon>
        <taxon>Bacillati</taxon>
        <taxon>Bacillota</taxon>
        <taxon>Clostridia</taxon>
        <taxon>Eubacteriales</taxon>
        <taxon>Clostridiaceae</taxon>
        <taxon>Clostridium</taxon>
    </lineage>
</organism>
<dbReference type="PANTHER" id="PTHR43364">
    <property type="entry name" value="NADH-SPECIFIC METHYLGLYOXAL REDUCTASE-RELATED"/>
    <property type="match status" value="1"/>
</dbReference>
<evidence type="ECO:0000259" key="2">
    <source>
        <dbReference type="Pfam" id="PF00248"/>
    </source>
</evidence>
<protein>
    <submittedName>
        <fullName evidence="3">Aldo/keto reductase</fullName>
    </submittedName>
</protein>
<dbReference type="PANTHER" id="PTHR43364:SF4">
    <property type="entry name" value="NAD(P)-LINKED OXIDOREDUCTASE SUPERFAMILY PROTEIN"/>
    <property type="match status" value="1"/>
</dbReference>
<dbReference type="PRINTS" id="PR00069">
    <property type="entry name" value="ALDKETRDTASE"/>
</dbReference>
<dbReference type="FunFam" id="3.20.20.100:FF:000004">
    <property type="entry name" value="Oxidoreductase, aldo/keto reductase"/>
    <property type="match status" value="1"/>
</dbReference>
<dbReference type="KEGG" id="cmah:C1I91_23380"/>
<dbReference type="InterPro" id="IPR036812">
    <property type="entry name" value="NAD(P)_OxRdtase_dom_sf"/>
</dbReference>
<keyword evidence="1" id="KW-0560">Oxidoreductase</keyword>
<name>A0A410DZ62_9CLOT</name>
<dbReference type="InterPro" id="IPR020471">
    <property type="entry name" value="AKR"/>
</dbReference>
<sequence length="320" mass="36082">MEYSKLGNSDLKVSRLCVGCMSFGDPKSNFHAWTLNAEDSETLVKRALELGINFFDTANTYSAGTSEEYLGRAIKNNIARDKVVLATKVYFNEGNLSKAAIQREIDGSLKRLGTDYVDLYIIHRFDYNTPIEETMEALDSLVKAGKVRALGASAMYGYQFHNMQIAAERNGWTQFSSMQNHYNLLYREDERELIPICKEQNVALTPYSPLAAGRLSRLEWKADTKRSQTDKTAVSKYDSTQEMDYNIVLRVHELAEKYGATMTQIALAWQLAKGVTSPIIGATKAKYFDDAMGALNLKLTKEDIEYLEEPYVPHKIMGAL</sequence>
<evidence type="ECO:0000313" key="4">
    <source>
        <dbReference type="Proteomes" id="UP000286268"/>
    </source>
</evidence>
<proteinExistence type="predicted"/>
<dbReference type="Pfam" id="PF00248">
    <property type="entry name" value="Aldo_ket_red"/>
    <property type="match status" value="1"/>
</dbReference>
<dbReference type="AlphaFoldDB" id="A0A410DZ62"/>
<dbReference type="GO" id="GO:0005829">
    <property type="term" value="C:cytosol"/>
    <property type="evidence" value="ECO:0007669"/>
    <property type="project" value="TreeGrafter"/>
</dbReference>
<gene>
    <name evidence="3" type="ORF">C1I91_23380</name>
</gene>
<dbReference type="InterPro" id="IPR023210">
    <property type="entry name" value="NADP_OxRdtase_dom"/>
</dbReference>
<evidence type="ECO:0000256" key="1">
    <source>
        <dbReference type="ARBA" id="ARBA00023002"/>
    </source>
</evidence>
<dbReference type="RefSeq" id="WP_128215062.1">
    <property type="nucleotide sequence ID" value="NZ_CP025746.1"/>
</dbReference>
<dbReference type="CDD" id="cd19079">
    <property type="entry name" value="AKR_EcYajO-like"/>
    <property type="match status" value="1"/>
</dbReference>
<evidence type="ECO:0000313" key="3">
    <source>
        <dbReference type="EMBL" id="QAA34345.1"/>
    </source>
</evidence>
<dbReference type="OrthoDB" id="9804790at2"/>
<dbReference type="SUPFAM" id="SSF51430">
    <property type="entry name" value="NAD(P)-linked oxidoreductase"/>
    <property type="match status" value="1"/>
</dbReference>
<dbReference type="Proteomes" id="UP000286268">
    <property type="component" value="Chromosome"/>
</dbReference>
<dbReference type="GO" id="GO:0016491">
    <property type="term" value="F:oxidoreductase activity"/>
    <property type="evidence" value="ECO:0007669"/>
    <property type="project" value="UniProtKB-KW"/>
</dbReference>
<dbReference type="Gene3D" id="3.20.20.100">
    <property type="entry name" value="NADP-dependent oxidoreductase domain"/>
    <property type="match status" value="1"/>
</dbReference>
<reference evidence="3 4" key="1">
    <citation type="submission" date="2018-01" db="EMBL/GenBank/DDBJ databases">
        <title>Genome Sequencing and Assembly of Anaerobacter polyendosporus strain CT4.</title>
        <authorList>
            <person name="Tachaapaikoon C."/>
            <person name="Sutheeworapong S."/>
            <person name="Jenjaroenpun P."/>
            <person name="Wongsurawat T."/>
            <person name="Nookeaw I."/>
            <person name="Cheawchanlertfa P."/>
            <person name="Kosugi A."/>
            <person name="Cheevadhanarak S."/>
            <person name="Ratanakhanokchai K."/>
        </authorList>
    </citation>
    <scope>NUCLEOTIDE SEQUENCE [LARGE SCALE GENOMIC DNA]</scope>
    <source>
        <strain evidence="3 4">CT4</strain>
    </source>
</reference>